<protein>
    <submittedName>
        <fullName evidence="3">VWA domain-containing protein</fullName>
    </submittedName>
</protein>
<gene>
    <name evidence="3" type="ORF">H6F44_08925</name>
</gene>
<evidence type="ECO:0000313" key="4">
    <source>
        <dbReference type="Proteomes" id="UP000631421"/>
    </source>
</evidence>
<dbReference type="AlphaFoldDB" id="A0A926UT44"/>
<dbReference type="EMBL" id="JACJPY010000021">
    <property type="protein sequence ID" value="MBD2150238.1"/>
    <property type="molecule type" value="Genomic_DNA"/>
</dbReference>
<keyword evidence="4" id="KW-1185">Reference proteome</keyword>
<name>A0A926UT44_9CYAN</name>
<accession>A0A926UT44</accession>
<organism evidence="3 4">
    <name type="scientific">Pseudanabaena cinerea FACHB-1277</name>
    <dbReference type="NCBI Taxonomy" id="2949581"/>
    <lineage>
        <taxon>Bacteria</taxon>
        <taxon>Bacillati</taxon>
        <taxon>Cyanobacteriota</taxon>
        <taxon>Cyanophyceae</taxon>
        <taxon>Pseudanabaenales</taxon>
        <taxon>Pseudanabaenaceae</taxon>
        <taxon>Pseudanabaena</taxon>
        <taxon>Pseudanabaena cinerea</taxon>
    </lineage>
</organism>
<comment type="caution">
    <text evidence="3">The sequence shown here is derived from an EMBL/GenBank/DDBJ whole genome shotgun (WGS) entry which is preliminary data.</text>
</comment>
<evidence type="ECO:0000256" key="1">
    <source>
        <dbReference type="SAM" id="MobiDB-lite"/>
    </source>
</evidence>
<evidence type="ECO:0000256" key="2">
    <source>
        <dbReference type="SAM" id="Phobius"/>
    </source>
</evidence>
<sequence>MDFATDIDNTELSKQPIVIRSNEDKTKLLSNLSFEADPKLRNTDIQNAEGKIYRRLAELNQERLIAKQPIYRQSVIWMTDAPLFSKSPATEQDWIETPPNSPFRDANSEQSKDRSAWLQGLDLLNKPERSHQIKDNYKLTVVDIAPTVQEVCTYAPNGQSNCLVTPYLVNQLWLPALIFGVGSIAVLIGLILSGLHIYASRKDWKISINDGEIEKMKDRYDLGIDSFDCAAGESIGYLKREGKELWIKPTSDSLQILLDGQEITKREKVPKNYFTLTLNGENTVQKEFIVKITK</sequence>
<dbReference type="Proteomes" id="UP000631421">
    <property type="component" value="Unassembled WGS sequence"/>
</dbReference>
<proteinExistence type="predicted"/>
<keyword evidence="2" id="KW-1133">Transmembrane helix</keyword>
<dbReference type="RefSeq" id="WP_190350600.1">
    <property type="nucleotide sequence ID" value="NZ_JACJPY010000021.1"/>
</dbReference>
<reference evidence="3" key="2">
    <citation type="submission" date="2020-08" db="EMBL/GenBank/DDBJ databases">
        <authorList>
            <person name="Chen M."/>
            <person name="Teng W."/>
            <person name="Zhao L."/>
            <person name="Hu C."/>
            <person name="Zhou Y."/>
            <person name="Han B."/>
            <person name="Song L."/>
            <person name="Shu W."/>
        </authorList>
    </citation>
    <scope>NUCLEOTIDE SEQUENCE</scope>
    <source>
        <strain evidence="3">FACHB-1277</strain>
    </source>
</reference>
<feature type="region of interest" description="Disordered" evidence="1">
    <location>
        <begin position="88"/>
        <end position="109"/>
    </location>
</feature>
<keyword evidence="2" id="KW-0472">Membrane</keyword>
<evidence type="ECO:0000313" key="3">
    <source>
        <dbReference type="EMBL" id="MBD2150238.1"/>
    </source>
</evidence>
<reference evidence="3" key="1">
    <citation type="journal article" date="2015" name="ISME J.">
        <title>Draft Genome Sequence of Streptomyces incarnatus NRRL8089, which Produces the Nucleoside Antibiotic Sinefungin.</title>
        <authorList>
            <person name="Oshima K."/>
            <person name="Hattori M."/>
            <person name="Shimizu H."/>
            <person name="Fukuda K."/>
            <person name="Nemoto M."/>
            <person name="Inagaki K."/>
            <person name="Tamura T."/>
        </authorList>
    </citation>
    <scope>NUCLEOTIDE SEQUENCE</scope>
    <source>
        <strain evidence="3">FACHB-1277</strain>
    </source>
</reference>
<feature type="transmembrane region" description="Helical" evidence="2">
    <location>
        <begin position="172"/>
        <end position="198"/>
    </location>
</feature>
<keyword evidence="2" id="KW-0812">Transmembrane</keyword>